<keyword evidence="7" id="KW-0677">Repeat</keyword>
<dbReference type="FunFam" id="3.30.60.20:FF:000003">
    <property type="entry name" value="Protein kinase C delta"/>
    <property type="match status" value="1"/>
</dbReference>
<dbReference type="InterPro" id="IPR000719">
    <property type="entry name" value="Prot_kinase_dom"/>
</dbReference>
<dbReference type="FunFam" id="1.10.510.10:FF:000126">
    <property type="entry name" value="Protein kinase C epsilon"/>
    <property type="match status" value="1"/>
</dbReference>
<evidence type="ECO:0000259" key="19">
    <source>
        <dbReference type="PROSITE" id="PS50011"/>
    </source>
</evidence>
<feature type="region of interest" description="Disordered" evidence="17">
    <location>
        <begin position="320"/>
        <end position="343"/>
    </location>
</feature>
<comment type="function">
    <text evidence="15">PKC is activated by diacylglycerol which in turn phosphorylates a range of cellular proteins. PKC also serves as the receptor for phorbol esters, a class of tumor promoters.</text>
</comment>
<keyword evidence="22" id="KW-1185">Reference proteome</keyword>
<dbReference type="FunCoup" id="A0A3Q0KLX8">
    <property type="interactions" value="486"/>
</dbReference>
<dbReference type="GO" id="GO:0106310">
    <property type="term" value="F:protein serine kinase activity"/>
    <property type="evidence" value="ECO:0007669"/>
    <property type="project" value="RHEA"/>
</dbReference>
<dbReference type="InterPro" id="IPR035892">
    <property type="entry name" value="C2_domain_sf"/>
</dbReference>
<feature type="domain" description="Phorbol-ester/DAG-type" evidence="20">
    <location>
        <begin position="245"/>
        <end position="295"/>
    </location>
</feature>
<dbReference type="PRINTS" id="PR00008">
    <property type="entry name" value="DAGPEDOMAIN"/>
</dbReference>
<dbReference type="CDD" id="cd20838">
    <property type="entry name" value="C1_nPKC_epsilon-like_rpt2"/>
    <property type="match status" value="1"/>
</dbReference>
<dbReference type="PROSITE" id="PS00107">
    <property type="entry name" value="PROTEIN_KINASE_ATP"/>
    <property type="match status" value="1"/>
</dbReference>
<name>A0A3Q0KLX8_SCHMA</name>
<dbReference type="SMART" id="SM00133">
    <property type="entry name" value="S_TK_X"/>
    <property type="match status" value="1"/>
</dbReference>
<dbReference type="GO" id="GO:0005524">
    <property type="term" value="F:ATP binding"/>
    <property type="evidence" value="ECO:0007669"/>
    <property type="project" value="UniProtKB-UniRule"/>
</dbReference>
<dbReference type="InterPro" id="IPR000961">
    <property type="entry name" value="AGC-kinase_C"/>
</dbReference>
<dbReference type="WBParaSite" id="Smp_131700.1">
    <property type="protein sequence ID" value="Smp_131700.1"/>
    <property type="gene ID" value="Smp_131700"/>
</dbReference>
<reference evidence="22" key="1">
    <citation type="journal article" date="2012" name="PLoS Negl. Trop. Dis.">
        <title>A systematically improved high quality genome and transcriptome of the human blood fluke Schistosoma mansoni.</title>
        <authorList>
            <person name="Protasio A.V."/>
            <person name="Tsai I.J."/>
            <person name="Babbage A."/>
            <person name="Nichol S."/>
            <person name="Hunt M."/>
            <person name="Aslett M.A."/>
            <person name="De Silva N."/>
            <person name="Velarde G.S."/>
            <person name="Anderson T.J."/>
            <person name="Clark R.C."/>
            <person name="Davidson C."/>
            <person name="Dillon G.P."/>
            <person name="Holroyd N.E."/>
            <person name="LoVerde P.T."/>
            <person name="Lloyd C."/>
            <person name="McQuillan J."/>
            <person name="Oliveira G."/>
            <person name="Otto T.D."/>
            <person name="Parker-Manuel S.J."/>
            <person name="Quail M.A."/>
            <person name="Wilson R.A."/>
            <person name="Zerlotini A."/>
            <person name="Dunne D.W."/>
            <person name="Berriman M."/>
        </authorList>
    </citation>
    <scope>NUCLEOTIDE SEQUENCE [LARGE SCALE GENOMIC DNA]</scope>
    <source>
        <strain evidence="22">Puerto Rican</strain>
    </source>
</reference>
<keyword evidence="6" id="KW-0479">Metal-binding</keyword>
<dbReference type="InParanoid" id="A0A3Q0KLX8"/>
<evidence type="ECO:0000256" key="17">
    <source>
        <dbReference type="SAM" id="MobiDB-lite"/>
    </source>
</evidence>
<dbReference type="GO" id="GO:0008270">
    <property type="term" value="F:zinc ion binding"/>
    <property type="evidence" value="ECO:0007669"/>
    <property type="project" value="UniProtKB-KW"/>
</dbReference>
<feature type="domain" description="Protein kinase" evidence="19">
    <location>
        <begin position="486"/>
        <end position="746"/>
    </location>
</feature>
<feature type="compositionally biased region" description="Low complexity" evidence="17">
    <location>
        <begin position="320"/>
        <end position="336"/>
    </location>
</feature>
<reference evidence="23" key="2">
    <citation type="submission" date="2018-12" db="UniProtKB">
        <authorList>
            <consortium name="WormBaseParasite"/>
        </authorList>
    </citation>
    <scope>IDENTIFICATION</scope>
    <source>
        <strain evidence="23">Puerto Rican</strain>
    </source>
</reference>
<feature type="region of interest" description="Disordered" evidence="17">
    <location>
        <begin position="874"/>
        <end position="894"/>
    </location>
</feature>
<feature type="domain" description="C2" evidence="18">
    <location>
        <begin position="1"/>
        <end position="116"/>
    </location>
</feature>
<dbReference type="AlphaFoldDB" id="A0A3Q0KLX8"/>
<organism evidence="22 23">
    <name type="scientific">Schistosoma mansoni</name>
    <name type="common">Blood fluke</name>
    <dbReference type="NCBI Taxonomy" id="6183"/>
    <lineage>
        <taxon>Eukaryota</taxon>
        <taxon>Metazoa</taxon>
        <taxon>Spiralia</taxon>
        <taxon>Lophotrochozoa</taxon>
        <taxon>Platyhelminthes</taxon>
        <taxon>Trematoda</taxon>
        <taxon>Digenea</taxon>
        <taxon>Strigeidida</taxon>
        <taxon>Schistosomatoidea</taxon>
        <taxon>Schistosomatidae</taxon>
        <taxon>Schistosoma</taxon>
    </lineage>
</organism>
<evidence type="ECO:0000259" key="18">
    <source>
        <dbReference type="PROSITE" id="PS50004"/>
    </source>
</evidence>
<dbReference type="SUPFAM" id="SSF57889">
    <property type="entry name" value="Cysteine-rich domain"/>
    <property type="match status" value="2"/>
</dbReference>
<dbReference type="PROSITE" id="PS00108">
    <property type="entry name" value="PROTEIN_KINASE_ST"/>
    <property type="match status" value="1"/>
</dbReference>
<dbReference type="PROSITE" id="PS50081">
    <property type="entry name" value="ZF_DAG_PE_2"/>
    <property type="match status" value="2"/>
</dbReference>
<dbReference type="SMART" id="SM00239">
    <property type="entry name" value="C2"/>
    <property type="match status" value="1"/>
</dbReference>
<dbReference type="PROSITE" id="PS51285">
    <property type="entry name" value="AGC_KINASE_CTER"/>
    <property type="match status" value="1"/>
</dbReference>
<dbReference type="EC" id="2.7.11.13" evidence="2"/>
<feature type="domain" description="AGC-kinase C-terminal" evidence="21">
    <location>
        <begin position="747"/>
        <end position="819"/>
    </location>
</feature>
<keyword evidence="8 16" id="KW-0547">Nucleotide-binding</keyword>
<dbReference type="STRING" id="6183.A0A3Q0KLX8"/>
<feature type="domain" description="Phorbol-ester/DAG-type" evidence="20">
    <location>
        <begin position="172"/>
        <end position="222"/>
    </location>
</feature>
<dbReference type="InterPro" id="IPR002219">
    <property type="entry name" value="PKC_DAG/PE"/>
</dbReference>
<dbReference type="Gene3D" id="3.30.200.20">
    <property type="entry name" value="Phosphorylase Kinase, domain 1"/>
    <property type="match status" value="1"/>
</dbReference>
<evidence type="ECO:0000256" key="12">
    <source>
        <dbReference type="ARBA" id="ARBA00022840"/>
    </source>
</evidence>
<dbReference type="InterPro" id="IPR046349">
    <property type="entry name" value="C1-like_sf"/>
</dbReference>
<dbReference type="SMART" id="SM00109">
    <property type="entry name" value="C1"/>
    <property type="match status" value="2"/>
</dbReference>
<dbReference type="SUPFAM" id="SSF56112">
    <property type="entry name" value="Protein kinase-like (PK-like)"/>
    <property type="match status" value="1"/>
</dbReference>
<evidence type="ECO:0000259" key="21">
    <source>
        <dbReference type="PROSITE" id="PS51285"/>
    </source>
</evidence>
<dbReference type="PROSITE" id="PS50004">
    <property type="entry name" value="C2"/>
    <property type="match status" value="1"/>
</dbReference>
<evidence type="ECO:0000256" key="10">
    <source>
        <dbReference type="ARBA" id="ARBA00022777"/>
    </source>
</evidence>
<feature type="region of interest" description="Disordered" evidence="17">
    <location>
        <begin position="396"/>
        <end position="472"/>
    </location>
</feature>
<protein>
    <recommendedName>
        <fullName evidence="2">protein kinase C</fullName>
        <ecNumber evidence="2">2.7.11.13</ecNumber>
    </recommendedName>
</protein>
<dbReference type="InterPro" id="IPR020454">
    <property type="entry name" value="DAG/PE-bd"/>
</dbReference>
<keyword evidence="9" id="KW-0863">Zinc-finger</keyword>
<dbReference type="Gene3D" id="3.30.60.20">
    <property type="match status" value="2"/>
</dbReference>
<dbReference type="Pfam" id="PF00168">
    <property type="entry name" value="C2"/>
    <property type="match status" value="1"/>
</dbReference>
<comment type="catalytic activity">
    <reaction evidence="14">
        <text>L-seryl-[protein] + ATP = O-phospho-L-seryl-[protein] + ADP + H(+)</text>
        <dbReference type="Rhea" id="RHEA:17989"/>
        <dbReference type="Rhea" id="RHEA-COMP:9863"/>
        <dbReference type="Rhea" id="RHEA-COMP:11604"/>
        <dbReference type="ChEBI" id="CHEBI:15378"/>
        <dbReference type="ChEBI" id="CHEBI:29999"/>
        <dbReference type="ChEBI" id="CHEBI:30616"/>
        <dbReference type="ChEBI" id="CHEBI:83421"/>
        <dbReference type="ChEBI" id="CHEBI:456216"/>
        <dbReference type="EC" id="2.7.11.13"/>
    </reaction>
</comment>
<dbReference type="Gene3D" id="1.10.510.10">
    <property type="entry name" value="Transferase(Phosphotransferase) domain 1"/>
    <property type="match status" value="1"/>
</dbReference>
<comment type="catalytic activity">
    <reaction evidence="13">
        <text>L-threonyl-[protein] + ATP = O-phospho-L-threonyl-[protein] + ADP + H(+)</text>
        <dbReference type="Rhea" id="RHEA:46608"/>
        <dbReference type="Rhea" id="RHEA-COMP:11060"/>
        <dbReference type="Rhea" id="RHEA-COMP:11605"/>
        <dbReference type="ChEBI" id="CHEBI:15378"/>
        <dbReference type="ChEBI" id="CHEBI:30013"/>
        <dbReference type="ChEBI" id="CHEBI:30616"/>
        <dbReference type="ChEBI" id="CHEBI:61977"/>
        <dbReference type="ChEBI" id="CHEBI:456216"/>
        <dbReference type="EC" id="2.7.11.13"/>
    </reaction>
</comment>
<dbReference type="InterPro" id="IPR011009">
    <property type="entry name" value="Kinase-like_dom_sf"/>
</dbReference>
<dbReference type="SMART" id="SM00220">
    <property type="entry name" value="S_TKc"/>
    <property type="match status" value="1"/>
</dbReference>
<comment type="similarity">
    <text evidence="1">Belongs to the protein kinase superfamily. AGC Ser/Thr protein kinase family. PKC subfamily.</text>
</comment>
<keyword evidence="4" id="KW-0597">Phosphoprotein</keyword>
<dbReference type="GO" id="GO:0004697">
    <property type="term" value="F:diacylglycerol-dependent serine/threonine kinase activity"/>
    <property type="evidence" value="ECO:0007669"/>
    <property type="project" value="UniProtKB-EC"/>
</dbReference>
<dbReference type="InterPro" id="IPR008271">
    <property type="entry name" value="Ser/Thr_kinase_AS"/>
</dbReference>
<dbReference type="CDD" id="cd04014">
    <property type="entry name" value="C2_PKC_epsilon"/>
    <property type="match status" value="1"/>
</dbReference>
<dbReference type="Pfam" id="PF00433">
    <property type="entry name" value="Pkinase_C"/>
    <property type="match status" value="1"/>
</dbReference>
<evidence type="ECO:0000256" key="16">
    <source>
        <dbReference type="PROSITE-ProRule" id="PRU10141"/>
    </source>
</evidence>
<keyword evidence="10" id="KW-0418">Kinase</keyword>
<feature type="compositionally biased region" description="Gly residues" evidence="17">
    <location>
        <begin position="410"/>
        <end position="423"/>
    </location>
</feature>
<dbReference type="PROSITE" id="PS00479">
    <property type="entry name" value="ZF_DAG_PE_1"/>
    <property type="match status" value="1"/>
</dbReference>
<dbReference type="InterPro" id="IPR017892">
    <property type="entry name" value="Pkinase_C"/>
</dbReference>
<evidence type="ECO:0000256" key="1">
    <source>
        <dbReference type="ARBA" id="ARBA00005490"/>
    </source>
</evidence>
<evidence type="ECO:0000256" key="5">
    <source>
        <dbReference type="ARBA" id="ARBA00022679"/>
    </source>
</evidence>
<evidence type="ECO:0000256" key="7">
    <source>
        <dbReference type="ARBA" id="ARBA00022737"/>
    </source>
</evidence>
<evidence type="ECO:0000256" key="9">
    <source>
        <dbReference type="ARBA" id="ARBA00022771"/>
    </source>
</evidence>
<feature type="binding site" evidence="16">
    <location>
        <position position="515"/>
    </location>
    <ligand>
        <name>ATP</name>
        <dbReference type="ChEBI" id="CHEBI:30616"/>
    </ligand>
</feature>
<dbReference type="SUPFAM" id="SSF49562">
    <property type="entry name" value="C2 domain (Calcium/lipid-binding domain, CaLB)"/>
    <property type="match status" value="1"/>
</dbReference>
<dbReference type="Pfam" id="PF00130">
    <property type="entry name" value="C1_1"/>
    <property type="match status" value="2"/>
</dbReference>
<dbReference type="PANTHER" id="PTHR24351">
    <property type="entry name" value="RIBOSOMAL PROTEIN S6 KINASE"/>
    <property type="match status" value="1"/>
</dbReference>
<evidence type="ECO:0000313" key="23">
    <source>
        <dbReference type="WBParaSite" id="Smp_131700.1"/>
    </source>
</evidence>
<dbReference type="PROSITE" id="PS50011">
    <property type="entry name" value="PROTEIN_KINASE_DOM"/>
    <property type="match status" value="1"/>
</dbReference>
<proteinExistence type="inferred from homology"/>
<dbReference type="InterPro" id="IPR017441">
    <property type="entry name" value="Protein_kinase_ATP_BS"/>
</dbReference>
<accession>A0A3Q0KLX8</accession>
<evidence type="ECO:0000256" key="8">
    <source>
        <dbReference type="ARBA" id="ARBA00022741"/>
    </source>
</evidence>
<dbReference type="Proteomes" id="UP000008854">
    <property type="component" value="Unassembled WGS sequence"/>
</dbReference>
<keyword evidence="12 16" id="KW-0067">ATP-binding</keyword>
<dbReference type="FunFam" id="3.30.200.20:FF:000080">
    <property type="entry name" value="Protein kinase C"/>
    <property type="match status" value="1"/>
</dbReference>
<dbReference type="InterPro" id="IPR000008">
    <property type="entry name" value="C2_dom"/>
</dbReference>
<evidence type="ECO:0000256" key="6">
    <source>
        <dbReference type="ARBA" id="ARBA00022723"/>
    </source>
</evidence>
<evidence type="ECO:0000256" key="4">
    <source>
        <dbReference type="ARBA" id="ARBA00022553"/>
    </source>
</evidence>
<keyword evidence="3" id="KW-0723">Serine/threonine-protein kinase</keyword>
<evidence type="ECO:0000256" key="3">
    <source>
        <dbReference type="ARBA" id="ARBA00022527"/>
    </source>
</evidence>
<dbReference type="Pfam" id="PF00069">
    <property type="entry name" value="Pkinase"/>
    <property type="match status" value="1"/>
</dbReference>
<sequence length="958" mass="104546">MEYFSGTLNIRIYEAAELKPTACATRHAVGPAAKLYELLDPYVTIDVDDNAVGKSSTKSRTNIPQWNEDICARINYAQQLTFTVYHDAAIPPDDFVAIVELALRDVRFGEDMWLELEPQGKLLIRIDLAGTRTDEPPRDRPGFPSRDSAIGGVHGKHYRCGALRRRIHQAKGHKFQVTSLRQFTFCSLCNGFIWGLWNQGYQCQVCTCVVHKRCYLNVITQCPGVKSPPSCPTAALQSRFNINVPHKFRIHTFMRPAFCDHCGSLLFGLMRQGLQCEVCRLNIHKRCEKNVASHCGVNTRNLVAAIRLCGLNPSDLGVSPSGTTTLTPGPGVTSPSRTASTTISSVRPISAGSRGVGPFGAYGDVVFSTSPGPLKPSKGDTGFSSSSLIGVAPHERSLSSPISMPATDLSGGGIGRGVPGGGSMDIDESSGRYATLDPISGSGSLSSAGPVAGRHGMPAQRPSSLQDPPDAHGCTTASQIPCLMDFTFLKVLGKGSFGKVMLAEYKSTGEVFAVKVLKKEVILQDEDVDCTLTERRILVLAAHHPFLTALYCAFQTEDRLFFVMEYVNGGDLMFQIQRARRFDEARARFYAAEVILALMFLHNHHIVYRDLKLDNILLDAEGHCKLADFGMCKEGMKPGRSTSTFCGTPDYIAPEILAELDYGFSVDWWALGVLMYEMMAGAPPFEGDTEQDLFNAISYEEVTYPPNLNSDAVDILSKFLVKSPSRRLGCVPADGGELAIQRHPFFKEIDWQILEERRVRPPFRPKVRSRIDTSNFDKDFTTEEPVLTPSDNSSELAAIAQDVFADFDCFNVDYSVMRYHTTRPSQQQPLQSVIGGLYTSSPTYLNSGSFAPSSPPSTVLSNSPKAMAATTCESSSSIHVPSTPDNCNPKTNSPLSFPDSGTSCLSHSSCNTSRLTIPSGQTTNSSIPPTHSAPTSPTRSHSNITAYGDKAMTKWLAH</sequence>
<keyword evidence="11" id="KW-0862">Zinc</keyword>
<evidence type="ECO:0000256" key="15">
    <source>
        <dbReference type="ARBA" id="ARBA00056408"/>
    </source>
</evidence>
<evidence type="ECO:0000256" key="2">
    <source>
        <dbReference type="ARBA" id="ARBA00012429"/>
    </source>
</evidence>
<keyword evidence="5" id="KW-0808">Transferase</keyword>
<evidence type="ECO:0000256" key="13">
    <source>
        <dbReference type="ARBA" id="ARBA00047272"/>
    </source>
</evidence>
<evidence type="ECO:0000313" key="22">
    <source>
        <dbReference type="Proteomes" id="UP000008854"/>
    </source>
</evidence>
<dbReference type="CDD" id="cd20835">
    <property type="entry name" value="C1_nPKC_epsilon-like_rpt1"/>
    <property type="match status" value="1"/>
</dbReference>
<evidence type="ECO:0000256" key="14">
    <source>
        <dbReference type="ARBA" id="ARBA00047470"/>
    </source>
</evidence>
<feature type="region of interest" description="Disordered" evidence="17">
    <location>
        <begin position="915"/>
        <end position="944"/>
    </location>
</feature>
<dbReference type="Gene3D" id="2.60.40.150">
    <property type="entry name" value="C2 domain"/>
    <property type="match status" value="1"/>
</dbReference>
<evidence type="ECO:0000256" key="11">
    <source>
        <dbReference type="ARBA" id="ARBA00022833"/>
    </source>
</evidence>
<dbReference type="CDD" id="cd05570">
    <property type="entry name" value="STKc_PKC"/>
    <property type="match status" value="1"/>
</dbReference>
<evidence type="ECO:0000259" key="20">
    <source>
        <dbReference type="PROSITE" id="PS50081"/>
    </source>
</evidence>